<reference evidence="1" key="1">
    <citation type="submission" date="2018-05" db="EMBL/GenBank/DDBJ databases">
        <authorList>
            <person name="Lanie J.A."/>
            <person name="Ng W.-L."/>
            <person name="Kazmierczak K.M."/>
            <person name="Andrzejewski T.M."/>
            <person name="Davidsen T.M."/>
            <person name="Wayne K.J."/>
            <person name="Tettelin H."/>
            <person name="Glass J.I."/>
            <person name="Rusch D."/>
            <person name="Podicherti R."/>
            <person name="Tsui H.-C.T."/>
            <person name="Winkler M.E."/>
        </authorList>
    </citation>
    <scope>NUCLEOTIDE SEQUENCE</scope>
</reference>
<dbReference type="EMBL" id="UINC01011502">
    <property type="protein sequence ID" value="SVA50735.1"/>
    <property type="molecule type" value="Genomic_DNA"/>
</dbReference>
<feature type="non-terminal residue" evidence="1">
    <location>
        <position position="1"/>
    </location>
</feature>
<name>A0A381WE13_9ZZZZ</name>
<evidence type="ECO:0000313" key="1">
    <source>
        <dbReference type="EMBL" id="SVA50735.1"/>
    </source>
</evidence>
<proteinExistence type="predicted"/>
<protein>
    <submittedName>
        <fullName evidence="1">Uncharacterized protein</fullName>
    </submittedName>
</protein>
<gene>
    <name evidence="1" type="ORF">METZ01_LOCUS103589</name>
</gene>
<organism evidence="1">
    <name type="scientific">marine metagenome</name>
    <dbReference type="NCBI Taxonomy" id="408172"/>
    <lineage>
        <taxon>unclassified sequences</taxon>
        <taxon>metagenomes</taxon>
        <taxon>ecological metagenomes</taxon>
    </lineage>
</organism>
<sequence>VGAPDYTFEEGPDMMNVIDDPTGNLSIHFTMAWQQEIQNPVIDHQYGYRARVIYKPFIDQDDVIGECNRLKGGLL</sequence>
<dbReference type="AlphaFoldDB" id="A0A381WE13"/>
<accession>A0A381WE13</accession>